<feature type="transmembrane region" description="Helical" evidence="6">
    <location>
        <begin position="184"/>
        <end position="205"/>
    </location>
</feature>
<evidence type="ECO:0000256" key="5">
    <source>
        <dbReference type="ARBA" id="ARBA00023136"/>
    </source>
</evidence>
<evidence type="ECO:0000256" key="2">
    <source>
        <dbReference type="ARBA" id="ARBA00022475"/>
    </source>
</evidence>
<dbReference type="EMBL" id="SRKY01000004">
    <property type="protein sequence ID" value="THH35366.1"/>
    <property type="molecule type" value="Genomic_DNA"/>
</dbReference>
<evidence type="ECO:0000313" key="8">
    <source>
        <dbReference type="Proteomes" id="UP000306602"/>
    </source>
</evidence>
<dbReference type="RefSeq" id="WP_136464099.1">
    <property type="nucleotide sequence ID" value="NZ_SRKY01000004.1"/>
</dbReference>
<dbReference type="PANTHER" id="PTHR30086:SF20">
    <property type="entry name" value="ARGININE EXPORTER PROTEIN ARGO-RELATED"/>
    <property type="match status" value="1"/>
</dbReference>
<name>A0A4S4N849_9RHOB</name>
<comment type="subcellular location">
    <subcellularLocation>
        <location evidence="1">Cell membrane</location>
        <topology evidence="1">Multi-pass membrane protein</topology>
    </subcellularLocation>
</comment>
<feature type="transmembrane region" description="Helical" evidence="6">
    <location>
        <begin position="114"/>
        <end position="135"/>
    </location>
</feature>
<dbReference type="Proteomes" id="UP000306602">
    <property type="component" value="Unassembled WGS sequence"/>
</dbReference>
<evidence type="ECO:0000256" key="3">
    <source>
        <dbReference type="ARBA" id="ARBA00022692"/>
    </source>
</evidence>
<dbReference type="AlphaFoldDB" id="A0A4S4N849"/>
<keyword evidence="4 6" id="KW-1133">Transmembrane helix</keyword>
<dbReference type="PANTHER" id="PTHR30086">
    <property type="entry name" value="ARGININE EXPORTER PROTEIN ARGO"/>
    <property type="match status" value="1"/>
</dbReference>
<comment type="caution">
    <text evidence="7">The sequence shown here is derived from an EMBL/GenBank/DDBJ whole genome shotgun (WGS) entry which is preliminary data.</text>
</comment>
<proteinExistence type="predicted"/>
<dbReference type="InterPro" id="IPR001123">
    <property type="entry name" value="LeuE-type"/>
</dbReference>
<feature type="transmembrane region" description="Helical" evidence="6">
    <location>
        <begin position="72"/>
        <end position="93"/>
    </location>
</feature>
<dbReference type="Pfam" id="PF01810">
    <property type="entry name" value="LysE"/>
    <property type="match status" value="1"/>
</dbReference>
<dbReference type="GO" id="GO:0015171">
    <property type="term" value="F:amino acid transmembrane transporter activity"/>
    <property type="evidence" value="ECO:0007669"/>
    <property type="project" value="TreeGrafter"/>
</dbReference>
<feature type="transmembrane region" description="Helical" evidence="6">
    <location>
        <begin position="41"/>
        <end position="66"/>
    </location>
</feature>
<keyword evidence="8" id="KW-1185">Reference proteome</keyword>
<dbReference type="GO" id="GO:0005886">
    <property type="term" value="C:plasma membrane"/>
    <property type="evidence" value="ECO:0007669"/>
    <property type="project" value="UniProtKB-SubCell"/>
</dbReference>
<protein>
    <submittedName>
        <fullName evidence="7">LysE family translocator</fullName>
    </submittedName>
</protein>
<sequence length="206" mass="22119">MTASAFDLALYAFALFILFLTPGPVWLALIARAVSGGFQSAWPLAFGVVVGDVIWPLLAILGLAWITSEVDYAMSILRWVACAFFVWLGWTVIRNADASVSSDSRLTRPGKLAGFLAGVAVILSNPKAILFYLGVLPGFFDLSSVTALDIAAICFLSLLVPLIGNLILAYTVHHARSLIASPKAMYRLNLSSGWMLILVGAILPFT</sequence>
<keyword evidence="3 6" id="KW-0812">Transmembrane</keyword>
<dbReference type="OrthoDB" id="9804822at2"/>
<gene>
    <name evidence="7" type="ORF">E4Z66_16250</name>
</gene>
<feature type="transmembrane region" description="Helical" evidence="6">
    <location>
        <begin position="147"/>
        <end position="172"/>
    </location>
</feature>
<keyword evidence="5 6" id="KW-0472">Membrane</keyword>
<accession>A0A4S4N849</accession>
<evidence type="ECO:0000313" key="7">
    <source>
        <dbReference type="EMBL" id="THH35366.1"/>
    </source>
</evidence>
<organism evidence="7 8">
    <name type="scientific">Aliishimia ponticola</name>
    <dbReference type="NCBI Taxonomy" id="2499833"/>
    <lineage>
        <taxon>Bacteria</taxon>
        <taxon>Pseudomonadati</taxon>
        <taxon>Pseudomonadota</taxon>
        <taxon>Alphaproteobacteria</taxon>
        <taxon>Rhodobacterales</taxon>
        <taxon>Paracoccaceae</taxon>
        <taxon>Aliishimia</taxon>
    </lineage>
</organism>
<evidence type="ECO:0000256" key="4">
    <source>
        <dbReference type="ARBA" id="ARBA00022989"/>
    </source>
</evidence>
<evidence type="ECO:0000256" key="1">
    <source>
        <dbReference type="ARBA" id="ARBA00004651"/>
    </source>
</evidence>
<keyword evidence="2" id="KW-1003">Cell membrane</keyword>
<reference evidence="7 8" key="1">
    <citation type="submission" date="2019-04" db="EMBL/GenBank/DDBJ databases">
        <title>Shimia ponticola sp. nov., isolated from seawater.</title>
        <authorList>
            <person name="Kim Y.-O."/>
            <person name="Yoon J.-H."/>
        </authorList>
    </citation>
    <scope>NUCLEOTIDE SEQUENCE [LARGE SCALE GENOMIC DNA]</scope>
    <source>
        <strain evidence="7 8">MYP11</strain>
    </source>
</reference>
<evidence type="ECO:0000256" key="6">
    <source>
        <dbReference type="SAM" id="Phobius"/>
    </source>
</evidence>
<feature type="transmembrane region" description="Helical" evidence="6">
    <location>
        <begin position="6"/>
        <end position="29"/>
    </location>
</feature>